<comment type="caution">
    <text evidence="2">The sequence shown here is derived from an EMBL/GenBank/DDBJ whole genome shotgun (WGS) entry which is preliminary data.</text>
</comment>
<keyword evidence="3" id="KW-1185">Reference proteome</keyword>
<evidence type="ECO:0000313" key="2">
    <source>
        <dbReference type="EMBL" id="RQP26076.1"/>
    </source>
</evidence>
<reference evidence="2 3" key="2">
    <citation type="submission" date="2018-12" db="EMBL/GenBank/DDBJ databases">
        <title>Rhizobacter gummiphilus sp. nov., a rubber-degrading bacterium isolated from the soil of a botanical garden in Japan.</title>
        <authorList>
            <person name="Shunsuke S.S."/>
        </authorList>
    </citation>
    <scope>NUCLEOTIDE SEQUENCE [LARGE SCALE GENOMIC DNA]</scope>
    <source>
        <strain evidence="2 3">S-16</strain>
    </source>
</reference>
<feature type="signal peptide" evidence="1">
    <location>
        <begin position="1"/>
        <end position="27"/>
    </location>
</feature>
<dbReference type="Proteomes" id="UP000267464">
    <property type="component" value="Unassembled WGS sequence"/>
</dbReference>
<accession>A0A3N7HXA4</accession>
<dbReference type="Gene3D" id="3.30.1150.10">
    <property type="match status" value="1"/>
</dbReference>
<evidence type="ECO:0000256" key="1">
    <source>
        <dbReference type="SAM" id="SignalP"/>
    </source>
</evidence>
<dbReference type="EMBL" id="QUSW01000001">
    <property type="protein sequence ID" value="RQP26076.1"/>
    <property type="molecule type" value="Genomic_DNA"/>
</dbReference>
<keyword evidence="1" id="KW-0732">Signal</keyword>
<organism evidence="2 3">
    <name type="scientific">Piscinibacter terrae</name>
    <dbReference type="NCBI Taxonomy" id="2496871"/>
    <lineage>
        <taxon>Bacteria</taxon>
        <taxon>Pseudomonadati</taxon>
        <taxon>Pseudomonadota</taxon>
        <taxon>Betaproteobacteria</taxon>
        <taxon>Burkholderiales</taxon>
        <taxon>Sphaerotilaceae</taxon>
        <taxon>Piscinibacter</taxon>
    </lineage>
</organism>
<feature type="chain" id="PRO_5017943336" evidence="1">
    <location>
        <begin position="28"/>
        <end position="147"/>
    </location>
</feature>
<dbReference type="AlphaFoldDB" id="A0A3N7HXA4"/>
<sequence>MKSLRIPLLATAFAASLGLAAPLMAQAQAVAAANISSAETAAAYKKDAARHVYKAYADKVYKGKLPPLIHAVVVLEVSVDNQGNVQDINTIRVPTHAPDVTAAVKDMIQRASPMPAPSRMGGVKFTEVWLVDKSGRFQLDTLSEGQR</sequence>
<dbReference type="OrthoDB" id="8907581at2"/>
<evidence type="ECO:0000313" key="3">
    <source>
        <dbReference type="Proteomes" id="UP000267464"/>
    </source>
</evidence>
<proteinExistence type="predicted"/>
<reference evidence="2 3" key="1">
    <citation type="submission" date="2018-08" db="EMBL/GenBank/DDBJ databases">
        <authorList>
            <person name="Khan S.A."/>
            <person name="Jeon C.O."/>
            <person name="Chun B.H."/>
            <person name="Jeong S.E."/>
        </authorList>
    </citation>
    <scope>NUCLEOTIDE SEQUENCE [LARGE SCALE GENOMIC DNA]</scope>
    <source>
        <strain evidence="2 3">S-16</strain>
    </source>
</reference>
<dbReference type="SUPFAM" id="SSF74653">
    <property type="entry name" value="TolA/TonB C-terminal domain"/>
    <property type="match status" value="1"/>
</dbReference>
<dbReference type="RefSeq" id="WP_124538748.1">
    <property type="nucleotide sequence ID" value="NZ_QUSW01000001.1"/>
</dbReference>
<name>A0A3N7HXA4_9BURK</name>
<protein>
    <submittedName>
        <fullName evidence="2">Energy transducer TonB</fullName>
    </submittedName>
</protein>
<gene>
    <name evidence="2" type="ORF">DZC73_03260</name>
</gene>